<dbReference type="InterPro" id="IPR027417">
    <property type="entry name" value="P-loop_NTPase"/>
</dbReference>
<proteinExistence type="predicted"/>
<accession>A0A1F8AGY9</accession>
<evidence type="ECO:0000313" key="2">
    <source>
        <dbReference type="Proteomes" id="UP000179179"/>
    </source>
</evidence>
<dbReference type="SUPFAM" id="SSF52540">
    <property type="entry name" value="P-loop containing nucleoside triphosphate hydrolases"/>
    <property type="match status" value="1"/>
</dbReference>
<comment type="caution">
    <text evidence="1">The sequence shown here is derived from an EMBL/GenBank/DDBJ whole genome shotgun (WGS) entry which is preliminary data.</text>
</comment>
<dbReference type="Proteomes" id="UP000179179">
    <property type="component" value="Unassembled WGS sequence"/>
</dbReference>
<dbReference type="STRING" id="109264.A0A1F8AGY9"/>
<sequence>MTVIIASTNQAETQTSPPRLAFQLRTPVAVGCSFLIRLSPVFLIHLSTILERLTAMSASFTNTLTFTKLINDQASSPTFHIMGGKCRYEKIEGLGKTSCLCSQFEASVSPELRIKDAVDKPCSHCGHSGLVHEDASQYIPFATPANYTRKYDFDSRFLSQRKDTVVQLANLLEEQQVVHVRGTPTSGKTTLACLLQQYYKVKKTKNVFFVSNWTKLANFPNGSNSVWRKFSRMVHASYGLARSSDTLPPGAIIIIDEAQASYSDMEFWDGIIKQRVCGGGPDIKICLFCSYGSPSTGVDTDAVLYTPAHFRRDQRVSLTPHASCSIGLFFNRDEFKNAVQNITANPTFEGKFVLDCDAQDYLFSLTNGHPGGVVSLLQYIYNHFRSALKHGKLDILTKGHLVESLEDDSKVWNFLLSTSLFQRSLPKGRKVTSEVRAVLVHVLGQGSIEVPSESDGKSPEDVCYTKGWLHKTTKPGDILDGELYVIPSRLHEKWIEHIMGEPNRKMNPKYNTVQKLCVDVLGLFSACKLRHAADGKSVSSAALLKPIEAAYQSEFYRAFNDIAGIGVNIVSEWSQTNDGRVDFWISQKKWAVELVREKDRLLEHIARFRPDGKYHGWIRDGMILEWIIINCTTTLPKRSYGEKRLIHAFFSENWTHLQIFDDGLALLEDLCLQN</sequence>
<keyword evidence="2" id="KW-1185">Reference proteome</keyword>
<dbReference type="GeneID" id="34443627"/>
<dbReference type="OrthoDB" id="2364732at2759"/>
<dbReference type="RefSeq" id="XP_022394698.1">
    <property type="nucleotide sequence ID" value="XM_022527367.1"/>
</dbReference>
<protein>
    <submittedName>
        <fullName evidence="1">Uncharacterized protein</fullName>
    </submittedName>
</protein>
<dbReference type="AlphaFoldDB" id="A0A1F8AGY9"/>
<name>A0A1F8AGY9_9EURO</name>
<gene>
    <name evidence="1" type="ORF">ABOM_000237</name>
</gene>
<dbReference type="EMBL" id="LYCR01000001">
    <property type="protein sequence ID" value="OGM50981.1"/>
    <property type="molecule type" value="Genomic_DNA"/>
</dbReference>
<organism evidence="1 2">
    <name type="scientific">Aspergillus bombycis</name>
    <dbReference type="NCBI Taxonomy" id="109264"/>
    <lineage>
        <taxon>Eukaryota</taxon>
        <taxon>Fungi</taxon>
        <taxon>Dikarya</taxon>
        <taxon>Ascomycota</taxon>
        <taxon>Pezizomycotina</taxon>
        <taxon>Eurotiomycetes</taxon>
        <taxon>Eurotiomycetidae</taxon>
        <taxon>Eurotiales</taxon>
        <taxon>Aspergillaceae</taxon>
        <taxon>Aspergillus</taxon>
    </lineage>
</organism>
<evidence type="ECO:0000313" key="1">
    <source>
        <dbReference type="EMBL" id="OGM50981.1"/>
    </source>
</evidence>
<reference evidence="1 2" key="1">
    <citation type="journal article" date="2016" name="Genome Biol. Evol.">
        <title>Draft genome sequence of an aflatoxigenic Aspergillus species, A. bombycis.</title>
        <authorList>
            <person name="Moore G.G."/>
            <person name="Mack B.M."/>
            <person name="Beltz S.B."/>
            <person name="Gilbert M.K."/>
        </authorList>
    </citation>
    <scope>NUCLEOTIDE SEQUENCE [LARGE SCALE GENOMIC DNA]</scope>
    <source>
        <strain evidence="2">NRRL 26010</strain>
    </source>
</reference>